<keyword evidence="2" id="KW-0732">Signal</keyword>
<feature type="region of interest" description="Disordered" evidence="10">
    <location>
        <begin position="124"/>
        <end position="144"/>
    </location>
</feature>
<dbReference type="PANTHER" id="PTHR21581:SF6">
    <property type="entry name" value="TRAFFICKING PROTEIN PARTICLE COMPLEX SUBUNIT 12"/>
    <property type="match status" value="1"/>
</dbReference>
<feature type="active site" evidence="7">
    <location>
        <position position="260"/>
    </location>
</feature>
<keyword evidence="13" id="KW-0121">Carboxypeptidase</keyword>
<evidence type="ECO:0000256" key="1">
    <source>
        <dbReference type="ARBA" id="ARBA00007164"/>
    </source>
</evidence>
<evidence type="ECO:0000256" key="5">
    <source>
        <dbReference type="ARBA" id="ARBA00022984"/>
    </source>
</evidence>
<proteinExistence type="inferred from homology"/>
<dbReference type="PANTHER" id="PTHR21581">
    <property type="entry name" value="D-ALANYL-D-ALANINE CARBOXYPEPTIDASE"/>
    <property type="match status" value="1"/>
</dbReference>
<dbReference type="SUPFAM" id="SSF56601">
    <property type="entry name" value="beta-lactamase/transpeptidase-like"/>
    <property type="match status" value="1"/>
</dbReference>
<name>A0A1H9VBL9_BUTFI</name>
<evidence type="ECO:0000256" key="2">
    <source>
        <dbReference type="ARBA" id="ARBA00022729"/>
    </source>
</evidence>
<dbReference type="Proteomes" id="UP000182584">
    <property type="component" value="Unassembled WGS sequence"/>
</dbReference>
<evidence type="ECO:0000259" key="12">
    <source>
        <dbReference type="Pfam" id="PF00768"/>
    </source>
</evidence>
<evidence type="ECO:0000256" key="3">
    <source>
        <dbReference type="ARBA" id="ARBA00022801"/>
    </source>
</evidence>
<sequence>MGTDNRDNIHINSKNKNNYANESLLKQEMDSILKYETDEEEVIDEEELRLEEEHFKEYQARITKRINEMKEEHDRQIFHRNIIKAGAAVVAVVVVGVVAFNMIGTHILAPRSVDEAAAAEYSSEEAQDVATNASTQTASAAEASTEPSVIEEKYVAVETADTREFGPEIVSTCGILMNADSLEIVSERNAYAKMYPASMTKVLTLLVAAENLTQEQLEDTFEITIEITDFSYSHGCSAAGFDVGEVVKVKDLLYALILPSGADGALGLAYYIAGSQEAFVDMMNAKLEDLGLADTAHFTNCIGIYDDDHYCTAYDMAIIMRAAMDNELCKEILSTHYYVTGGTEQHPDGIELSNWFLRRIEDNDEGINVVCGKTGFVNQSGSCAVSYAESENGEPYILCTGNSSSSWQCIGDQTILYADAMQDDNMTGYSVSAAESNSGGIDEE</sequence>
<keyword evidence="6" id="KW-0961">Cell wall biogenesis/degradation</keyword>
<dbReference type="OrthoDB" id="9791132at2"/>
<keyword evidence="11" id="KW-1133">Transmembrane helix</keyword>
<dbReference type="GO" id="GO:0008360">
    <property type="term" value="P:regulation of cell shape"/>
    <property type="evidence" value="ECO:0007669"/>
    <property type="project" value="UniProtKB-KW"/>
</dbReference>
<keyword evidence="4" id="KW-0133">Cell shape</keyword>
<evidence type="ECO:0000256" key="11">
    <source>
        <dbReference type="SAM" id="Phobius"/>
    </source>
</evidence>
<feature type="active site" description="Proton acceptor" evidence="7">
    <location>
        <position position="201"/>
    </location>
</feature>
<dbReference type="PRINTS" id="PR00725">
    <property type="entry name" value="DADACBPTASE1"/>
</dbReference>
<dbReference type="AlphaFoldDB" id="A0A1H9VBL9"/>
<dbReference type="RefSeq" id="WP_074757567.1">
    <property type="nucleotide sequence ID" value="NZ_FOGJ01000022.1"/>
</dbReference>
<dbReference type="Pfam" id="PF00768">
    <property type="entry name" value="Peptidase_S11"/>
    <property type="match status" value="1"/>
</dbReference>
<keyword evidence="11" id="KW-0812">Transmembrane</keyword>
<dbReference type="InterPro" id="IPR001967">
    <property type="entry name" value="Peptidase_S11_N"/>
</dbReference>
<keyword evidence="13" id="KW-0645">Protease</keyword>
<comment type="similarity">
    <text evidence="1 9">Belongs to the peptidase S11 family.</text>
</comment>
<organism evidence="13 14">
    <name type="scientific">Butyrivibrio fibrisolvens</name>
    <dbReference type="NCBI Taxonomy" id="831"/>
    <lineage>
        <taxon>Bacteria</taxon>
        <taxon>Bacillati</taxon>
        <taxon>Bacillota</taxon>
        <taxon>Clostridia</taxon>
        <taxon>Lachnospirales</taxon>
        <taxon>Lachnospiraceae</taxon>
        <taxon>Butyrivibrio</taxon>
    </lineage>
</organism>
<accession>A0A1H9VBL9</accession>
<evidence type="ECO:0000256" key="10">
    <source>
        <dbReference type="SAM" id="MobiDB-lite"/>
    </source>
</evidence>
<evidence type="ECO:0000256" key="6">
    <source>
        <dbReference type="ARBA" id="ARBA00023316"/>
    </source>
</evidence>
<protein>
    <submittedName>
        <fullName evidence="13">D-alanyl-D-alanine carboxypeptidase (Penicillin-binding protein 5/6)</fullName>
    </submittedName>
</protein>
<feature type="transmembrane region" description="Helical" evidence="11">
    <location>
        <begin position="82"/>
        <end position="103"/>
    </location>
</feature>
<keyword evidence="3" id="KW-0378">Hydrolase</keyword>
<evidence type="ECO:0000256" key="8">
    <source>
        <dbReference type="PIRSR" id="PIRSR618044-2"/>
    </source>
</evidence>
<evidence type="ECO:0000313" key="14">
    <source>
        <dbReference type="Proteomes" id="UP000182584"/>
    </source>
</evidence>
<feature type="active site" description="Acyl-ester intermediate" evidence="7">
    <location>
        <position position="198"/>
    </location>
</feature>
<gene>
    <name evidence="13" type="ORF">SAMN04487884_12253</name>
</gene>
<keyword evidence="5" id="KW-0573">Peptidoglycan synthesis</keyword>
<dbReference type="GO" id="GO:0009002">
    <property type="term" value="F:serine-type D-Ala-D-Ala carboxypeptidase activity"/>
    <property type="evidence" value="ECO:0007669"/>
    <property type="project" value="InterPro"/>
</dbReference>
<dbReference type="Gene3D" id="3.40.710.10">
    <property type="entry name" value="DD-peptidase/beta-lactamase superfamily"/>
    <property type="match status" value="1"/>
</dbReference>
<feature type="compositionally biased region" description="Low complexity" evidence="10">
    <location>
        <begin position="130"/>
        <end position="144"/>
    </location>
</feature>
<feature type="domain" description="Peptidase S11 D-alanyl-D-alanine carboxypeptidase A N-terminal" evidence="12">
    <location>
        <begin position="166"/>
        <end position="392"/>
    </location>
</feature>
<dbReference type="GO" id="GO:0071555">
    <property type="term" value="P:cell wall organization"/>
    <property type="evidence" value="ECO:0007669"/>
    <property type="project" value="UniProtKB-KW"/>
</dbReference>
<keyword evidence="11" id="KW-0472">Membrane</keyword>
<dbReference type="GO" id="GO:0006508">
    <property type="term" value="P:proteolysis"/>
    <property type="evidence" value="ECO:0007669"/>
    <property type="project" value="InterPro"/>
</dbReference>
<evidence type="ECO:0000313" key="13">
    <source>
        <dbReference type="EMBL" id="SES19082.1"/>
    </source>
</evidence>
<dbReference type="EMBL" id="FOGJ01000022">
    <property type="protein sequence ID" value="SES19082.1"/>
    <property type="molecule type" value="Genomic_DNA"/>
</dbReference>
<reference evidence="13 14" key="1">
    <citation type="submission" date="2016-10" db="EMBL/GenBank/DDBJ databases">
        <authorList>
            <person name="de Groot N.N."/>
        </authorList>
    </citation>
    <scope>NUCLEOTIDE SEQUENCE [LARGE SCALE GENOMIC DNA]</scope>
    <source>
        <strain evidence="13 14">AR40</strain>
    </source>
</reference>
<feature type="binding site" evidence="8">
    <location>
        <position position="373"/>
    </location>
    <ligand>
        <name>substrate</name>
    </ligand>
</feature>
<evidence type="ECO:0000256" key="4">
    <source>
        <dbReference type="ARBA" id="ARBA00022960"/>
    </source>
</evidence>
<evidence type="ECO:0000256" key="9">
    <source>
        <dbReference type="RuleBase" id="RU004016"/>
    </source>
</evidence>
<dbReference type="InterPro" id="IPR018044">
    <property type="entry name" value="Peptidase_S11"/>
</dbReference>
<dbReference type="eggNOG" id="COG1686">
    <property type="taxonomic scope" value="Bacteria"/>
</dbReference>
<dbReference type="GO" id="GO:0009252">
    <property type="term" value="P:peptidoglycan biosynthetic process"/>
    <property type="evidence" value="ECO:0007669"/>
    <property type="project" value="UniProtKB-KW"/>
</dbReference>
<evidence type="ECO:0000256" key="7">
    <source>
        <dbReference type="PIRSR" id="PIRSR618044-1"/>
    </source>
</evidence>
<dbReference type="InterPro" id="IPR012338">
    <property type="entry name" value="Beta-lactam/transpept-like"/>
</dbReference>